<evidence type="ECO:0000256" key="2">
    <source>
        <dbReference type="ARBA" id="ARBA00022801"/>
    </source>
</evidence>
<dbReference type="InterPro" id="IPR029052">
    <property type="entry name" value="Metallo-depent_PP-like"/>
</dbReference>
<dbReference type="Gene3D" id="3.60.21.10">
    <property type="match status" value="2"/>
</dbReference>
<evidence type="ECO:0000313" key="6">
    <source>
        <dbReference type="Proteomes" id="UP000824890"/>
    </source>
</evidence>
<organism evidence="5 6">
    <name type="scientific">Brassica napus</name>
    <name type="common">Rape</name>
    <dbReference type="NCBI Taxonomy" id="3708"/>
    <lineage>
        <taxon>Eukaryota</taxon>
        <taxon>Viridiplantae</taxon>
        <taxon>Streptophyta</taxon>
        <taxon>Embryophyta</taxon>
        <taxon>Tracheophyta</taxon>
        <taxon>Spermatophyta</taxon>
        <taxon>Magnoliopsida</taxon>
        <taxon>eudicotyledons</taxon>
        <taxon>Gunneridae</taxon>
        <taxon>Pentapetalae</taxon>
        <taxon>rosids</taxon>
        <taxon>malvids</taxon>
        <taxon>Brassicales</taxon>
        <taxon>Brassicaceae</taxon>
        <taxon>Brassiceae</taxon>
        <taxon>Brassica</taxon>
    </lineage>
</organism>
<name>A0ABQ8CDE3_BRANA</name>
<evidence type="ECO:0000256" key="3">
    <source>
        <dbReference type="ARBA" id="ARBA00023211"/>
    </source>
</evidence>
<dbReference type="PANTHER" id="PTHR45619">
    <property type="entry name" value="SERINE/THREONINE-PROTEIN PHOSPHATASE PP2A-RELATED"/>
    <property type="match status" value="1"/>
</dbReference>
<accession>A0ABQ8CDE3</accession>
<dbReference type="InterPro" id="IPR006186">
    <property type="entry name" value="Ser/Thr-sp_prot-phosphatase"/>
</dbReference>
<gene>
    <name evidence="5" type="ORF">HID58_028837</name>
</gene>
<dbReference type="PROSITE" id="PS00125">
    <property type="entry name" value="SER_THR_PHOSPHATASE"/>
    <property type="match status" value="1"/>
</dbReference>
<evidence type="ECO:0000256" key="1">
    <source>
        <dbReference type="ARBA" id="ARBA00022723"/>
    </source>
</evidence>
<keyword evidence="6" id="KW-1185">Reference proteome</keyword>
<protein>
    <recommendedName>
        <fullName evidence="4">Serine/threonine specific protein phosphatases domain-containing protein</fullName>
    </recommendedName>
</protein>
<evidence type="ECO:0000259" key="4">
    <source>
        <dbReference type="PROSITE" id="PS00125"/>
    </source>
</evidence>
<comment type="caution">
    <text evidence="5">The sequence shown here is derived from an EMBL/GenBank/DDBJ whole genome shotgun (WGS) entry which is preliminary data.</text>
</comment>
<dbReference type="InterPro" id="IPR047129">
    <property type="entry name" value="PPA2-like"/>
</dbReference>
<keyword evidence="2" id="KW-0378">Hydrolase</keyword>
<evidence type="ECO:0000313" key="5">
    <source>
        <dbReference type="EMBL" id="KAH0914391.1"/>
    </source>
</evidence>
<proteinExistence type="predicted"/>
<reference evidence="5 6" key="1">
    <citation type="submission" date="2021-05" db="EMBL/GenBank/DDBJ databases">
        <title>Genome Assembly of Synthetic Allotetraploid Brassica napus Reveals Homoeologous Exchanges between Subgenomes.</title>
        <authorList>
            <person name="Davis J.T."/>
        </authorList>
    </citation>
    <scope>NUCLEOTIDE SEQUENCE [LARGE SCALE GENOMIC DNA]</scope>
    <source>
        <strain evidence="6">cv. Da-Ae</strain>
        <tissue evidence="5">Seedling</tissue>
    </source>
</reference>
<sequence length="65" mass="7537">MKELLVALKMCYPQKITIIRGNHEICQITQEQKVVTIFSAPNYCYRCGNMASILEVDDCRNHTFI</sequence>
<keyword evidence="3" id="KW-0464">Manganese</keyword>
<dbReference type="SUPFAM" id="SSF56300">
    <property type="entry name" value="Metallo-dependent phosphatases"/>
    <property type="match status" value="2"/>
</dbReference>
<feature type="domain" description="Serine/threonine specific protein phosphatases" evidence="4">
    <location>
        <begin position="19"/>
        <end position="24"/>
    </location>
</feature>
<keyword evidence="1" id="KW-0479">Metal-binding</keyword>
<dbReference type="EMBL" id="JAGKQM010000008">
    <property type="protein sequence ID" value="KAH0914391.1"/>
    <property type="molecule type" value="Genomic_DNA"/>
</dbReference>
<dbReference type="Proteomes" id="UP000824890">
    <property type="component" value="Unassembled WGS sequence"/>
</dbReference>